<comment type="caution">
    <text evidence="2">The sequence shown here is derived from an EMBL/GenBank/DDBJ whole genome shotgun (WGS) entry which is preliminary data.</text>
</comment>
<accession>A0ABN2K0U5</accession>
<sequence>MIQVSFDPQDPPDEPPAGADPSYWRVAVRLFRDHSPEPDADPGGGPSGCRQCRQPWPCAARRLAERGLIGALRTGPRGAGPPNRGRWEERADTAGTRSTGGTIPGESRADG</sequence>
<evidence type="ECO:0008006" key="4">
    <source>
        <dbReference type="Google" id="ProtNLM"/>
    </source>
</evidence>
<gene>
    <name evidence="2" type="ORF">GCM10009681_13640</name>
</gene>
<feature type="region of interest" description="Disordered" evidence="1">
    <location>
        <begin position="69"/>
        <end position="111"/>
    </location>
</feature>
<dbReference type="EMBL" id="BAAALS010000005">
    <property type="protein sequence ID" value="GAA1744120.1"/>
    <property type="molecule type" value="Genomic_DNA"/>
</dbReference>
<keyword evidence="3" id="KW-1185">Reference proteome</keyword>
<feature type="region of interest" description="Disordered" evidence="1">
    <location>
        <begin position="1"/>
        <end position="21"/>
    </location>
</feature>
<organism evidence="2 3">
    <name type="scientific">Luedemannella helvata</name>
    <dbReference type="NCBI Taxonomy" id="349315"/>
    <lineage>
        <taxon>Bacteria</taxon>
        <taxon>Bacillati</taxon>
        <taxon>Actinomycetota</taxon>
        <taxon>Actinomycetes</taxon>
        <taxon>Micromonosporales</taxon>
        <taxon>Micromonosporaceae</taxon>
        <taxon>Luedemannella</taxon>
    </lineage>
</organism>
<proteinExistence type="predicted"/>
<evidence type="ECO:0000256" key="1">
    <source>
        <dbReference type="SAM" id="MobiDB-lite"/>
    </source>
</evidence>
<dbReference type="Proteomes" id="UP001500655">
    <property type="component" value="Unassembled WGS sequence"/>
</dbReference>
<dbReference type="RefSeq" id="WP_344078049.1">
    <property type="nucleotide sequence ID" value="NZ_BAAALS010000005.1"/>
</dbReference>
<name>A0ABN2K0U5_9ACTN</name>
<evidence type="ECO:0000313" key="3">
    <source>
        <dbReference type="Proteomes" id="UP001500655"/>
    </source>
</evidence>
<protein>
    <recommendedName>
        <fullName evidence="4">4Fe-4S Wbl-type domain-containing protein</fullName>
    </recommendedName>
</protein>
<reference evidence="2 3" key="1">
    <citation type="journal article" date="2019" name="Int. J. Syst. Evol. Microbiol.">
        <title>The Global Catalogue of Microorganisms (GCM) 10K type strain sequencing project: providing services to taxonomists for standard genome sequencing and annotation.</title>
        <authorList>
            <consortium name="The Broad Institute Genomics Platform"/>
            <consortium name="The Broad Institute Genome Sequencing Center for Infectious Disease"/>
            <person name="Wu L."/>
            <person name="Ma J."/>
        </authorList>
    </citation>
    <scope>NUCLEOTIDE SEQUENCE [LARGE SCALE GENOMIC DNA]</scope>
    <source>
        <strain evidence="2 3">JCM 13249</strain>
    </source>
</reference>
<evidence type="ECO:0000313" key="2">
    <source>
        <dbReference type="EMBL" id="GAA1744120.1"/>
    </source>
</evidence>
<feature type="compositionally biased region" description="Low complexity" evidence="1">
    <location>
        <begin position="73"/>
        <end position="84"/>
    </location>
</feature>